<dbReference type="EC" id="3.6.4.13" evidence="1"/>
<feature type="domain" description="Helicase ATP-binding" evidence="7">
    <location>
        <begin position="33"/>
        <end position="300"/>
    </location>
</feature>
<evidence type="ECO:0000313" key="10">
    <source>
        <dbReference type="Proteomes" id="UP000008370"/>
    </source>
</evidence>
<proteinExistence type="predicted"/>
<dbReference type="InterPro" id="IPR027417">
    <property type="entry name" value="P-loop_NTPase"/>
</dbReference>
<dbReference type="OrthoDB" id="10256233at2759"/>
<comment type="catalytic activity">
    <reaction evidence="6">
        <text>ATP + H2O = ADP + phosphate + H(+)</text>
        <dbReference type="Rhea" id="RHEA:13065"/>
        <dbReference type="ChEBI" id="CHEBI:15377"/>
        <dbReference type="ChEBI" id="CHEBI:15378"/>
        <dbReference type="ChEBI" id="CHEBI:30616"/>
        <dbReference type="ChEBI" id="CHEBI:43474"/>
        <dbReference type="ChEBI" id="CHEBI:456216"/>
        <dbReference type="EC" id="3.6.4.13"/>
    </reaction>
</comment>
<dbReference type="GO" id="GO:0003724">
    <property type="term" value="F:RNA helicase activity"/>
    <property type="evidence" value="ECO:0007669"/>
    <property type="project" value="UniProtKB-EC"/>
</dbReference>
<keyword evidence="10" id="KW-1185">Reference proteome</keyword>
<evidence type="ECO:0000256" key="6">
    <source>
        <dbReference type="ARBA" id="ARBA00047984"/>
    </source>
</evidence>
<sequence length="497" mass="54178">MEGLLSSVIDSLGPNAQPTPIQALSLKHLFAPPKDGSKWRQYLLASETGSGKSLAYMLPVLQDLKTSELSGQIPEAASKKGKARVVSPRAIILAPTHELSRQLSKTAKSLLHNVKLRVLCASQANHGLQQSSAAKMAAQLADEPAQGDGAIGSKAKQVDVLVGTPSKVLEMFRGHGWNWDLAKPVDETADFDPEGRKIRSRKFVVGEPEVGLHRVEWVVVDEADVLFDPDFEESTRMLLADIAAARGQPVLAPKPAEGTTTLPSPLVVYNYPFHFLLTSATIPNSLATYLNGHHPELIRLASPNLHKLPAKLKTEHASWTGGNKGADIEARIRQIWYKDSTSGNGRRSKILIFCNKSTRVEEFGQYLAEKSIPNIALTSTAEARGRGSNKHLEAFLRPIGPKAAVDAELADAPVKEDAPHVLITTSLLSRGLDFSHEIKHVLVTDPPRNMIDFLHRAGRTGRAGRWGTVVVFGKTKGRGSNMSKEVISKVRELKHWS</sequence>
<keyword evidence="2" id="KW-0547">Nucleotide-binding</keyword>
<dbReference type="CDD" id="cd18787">
    <property type="entry name" value="SF2_C_DEAD"/>
    <property type="match status" value="1"/>
</dbReference>
<dbReference type="InterPro" id="IPR001650">
    <property type="entry name" value="Helicase_C-like"/>
</dbReference>
<dbReference type="InterPro" id="IPR011545">
    <property type="entry name" value="DEAD/DEAH_box_helicase_dom"/>
</dbReference>
<dbReference type="InParanoid" id="K5VBQ6"/>
<feature type="domain" description="Helicase C-terminal" evidence="8">
    <location>
        <begin position="331"/>
        <end position="497"/>
    </location>
</feature>
<name>K5VBQ6_PHACS</name>
<evidence type="ECO:0000313" key="9">
    <source>
        <dbReference type="EMBL" id="EKM60336.1"/>
    </source>
</evidence>
<dbReference type="SMART" id="SM00487">
    <property type="entry name" value="DEXDc"/>
    <property type="match status" value="1"/>
</dbReference>
<evidence type="ECO:0000256" key="4">
    <source>
        <dbReference type="ARBA" id="ARBA00022806"/>
    </source>
</evidence>
<dbReference type="SMART" id="SM00490">
    <property type="entry name" value="HELICc"/>
    <property type="match status" value="1"/>
</dbReference>
<dbReference type="PROSITE" id="PS51194">
    <property type="entry name" value="HELICASE_CTER"/>
    <property type="match status" value="1"/>
</dbReference>
<dbReference type="AlphaFoldDB" id="K5VBQ6"/>
<evidence type="ECO:0000256" key="5">
    <source>
        <dbReference type="ARBA" id="ARBA00022840"/>
    </source>
</evidence>
<dbReference type="Gene3D" id="3.40.50.300">
    <property type="entry name" value="P-loop containing nucleotide triphosphate hydrolases"/>
    <property type="match status" value="2"/>
</dbReference>
<evidence type="ECO:0000256" key="1">
    <source>
        <dbReference type="ARBA" id="ARBA00012552"/>
    </source>
</evidence>
<dbReference type="STRING" id="650164.K5VBQ6"/>
<dbReference type="KEGG" id="pco:PHACADRAFT_246197"/>
<evidence type="ECO:0000259" key="8">
    <source>
        <dbReference type="PROSITE" id="PS51194"/>
    </source>
</evidence>
<protein>
    <recommendedName>
        <fullName evidence="1">RNA helicase</fullName>
        <ecNumber evidence="1">3.6.4.13</ecNumber>
    </recommendedName>
</protein>
<dbReference type="GO" id="GO:0003676">
    <property type="term" value="F:nucleic acid binding"/>
    <property type="evidence" value="ECO:0007669"/>
    <property type="project" value="InterPro"/>
</dbReference>
<dbReference type="GO" id="GO:0016787">
    <property type="term" value="F:hydrolase activity"/>
    <property type="evidence" value="ECO:0007669"/>
    <property type="project" value="UniProtKB-KW"/>
</dbReference>
<evidence type="ECO:0000256" key="3">
    <source>
        <dbReference type="ARBA" id="ARBA00022801"/>
    </source>
</evidence>
<accession>K5VBQ6</accession>
<dbReference type="Pfam" id="PF00271">
    <property type="entry name" value="Helicase_C"/>
    <property type="match status" value="1"/>
</dbReference>
<dbReference type="RefSeq" id="XP_007389804.1">
    <property type="nucleotide sequence ID" value="XM_007389742.1"/>
</dbReference>
<reference evidence="9 10" key="1">
    <citation type="journal article" date="2012" name="BMC Genomics">
        <title>Comparative genomics of the white-rot fungi, Phanerochaete carnosa and P. chrysosporium, to elucidate the genetic basis of the distinct wood types they colonize.</title>
        <authorList>
            <person name="Suzuki H."/>
            <person name="MacDonald J."/>
            <person name="Syed K."/>
            <person name="Salamov A."/>
            <person name="Hori C."/>
            <person name="Aerts A."/>
            <person name="Henrissat B."/>
            <person name="Wiebenga A."/>
            <person name="vanKuyk P.A."/>
            <person name="Barry K."/>
            <person name="Lindquist E."/>
            <person name="LaButti K."/>
            <person name="Lapidus A."/>
            <person name="Lucas S."/>
            <person name="Coutinho P."/>
            <person name="Gong Y."/>
            <person name="Samejima M."/>
            <person name="Mahadevan R."/>
            <person name="Abou-Zaid M."/>
            <person name="de Vries R.P."/>
            <person name="Igarashi K."/>
            <person name="Yadav J.S."/>
            <person name="Grigoriev I.V."/>
            <person name="Master E.R."/>
        </authorList>
    </citation>
    <scope>NUCLEOTIDE SEQUENCE [LARGE SCALE GENOMIC DNA]</scope>
    <source>
        <strain evidence="9 10">HHB-10118-sp</strain>
    </source>
</reference>
<evidence type="ECO:0000259" key="7">
    <source>
        <dbReference type="PROSITE" id="PS51192"/>
    </source>
</evidence>
<keyword evidence="5" id="KW-0067">ATP-binding</keyword>
<dbReference type="Pfam" id="PF00270">
    <property type="entry name" value="DEAD"/>
    <property type="match status" value="1"/>
</dbReference>
<dbReference type="GO" id="GO:0005524">
    <property type="term" value="F:ATP binding"/>
    <property type="evidence" value="ECO:0007669"/>
    <property type="project" value="UniProtKB-KW"/>
</dbReference>
<organism evidence="9 10">
    <name type="scientific">Phanerochaete carnosa (strain HHB-10118-sp)</name>
    <name type="common">White-rot fungus</name>
    <name type="synonym">Peniophora carnosa</name>
    <dbReference type="NCBI Taxonomy" id="650164"/>
    <lineage>
        <taxon>Eukaryota</taxon>
        <taxon>Fungi</taxon>
        <taxon>Dikarya</taxon>
        <taxon>Basidiomycota</taxon>
        <taxon>Agaricomycotina</taxon>
        <taxon>Agaricomycetes</taxon>
        <taxon>Polyporales</taxon>
        <taxon>Phanerochaetaceae</taxon>
        <taxon>Phanerochaete</taxon>
    </lineage>
</organism>
<gene>
    <name evidence="9" type="ORF">PHACADRAFT_246197</name>
</gene>
<dbReference type="GeneID" id="18913761"/>
<keyword evidence="3" id="KW-0378">Hydrolase</keyword>
<dbReference type="SUPFAM" id="SSF52540">
    <property type="entry name" value="P-loop containing nucleoside triphosphate hydrolases"/>
    <property type="match status" value="1"/>
</dbReference>
<dbReference type="PROSITE" id="PS51192">
    <property type="entry name" value="HELICASE_ATP_BIND_1"/>
    <property type="match status" value="1"/>
</dbReference>
<evidence type="ECO:0000256" key="2">
    <source>
        <dbReference type="ARBA" id="ARBA00022741"/>
    </source>
</evidence>
<dbReference type="PANTHER" id="PTHR47960">
    <property type="entry name" value="DEAD-BOX ATP-DEPENDENT RNA HELICASE 50"/>
    <property type="match status" value="1"/>
</dbReference>
<dbReference type="InterPro" id="IPR014001">
    <property type="entry name" value="Helicase_ATP-bd"/>
</dbReference>
<dbReference type="Proteomes" id="UP000008370">
    <property type="component" value="Unassembled WGS sequence"/>
</dbReference>
<dbReference type="EMBL" id="JH930468">
    <property type="protein sequence ID" value="EKM60336.1"/>
    <property type="molecule type" value="Genomic_DNA"/>
</dbReference>
<dbReference type="HOGENOM" id="CLU_003041_18_0_1"/>
<keyword evidence="4" id="KW-0347">Helicase</keyword>